<proteinExistence type="predicted"/>
<feature type="compositionally biased region" description="Low complexity" evidence="1">
    <location>
        <begin position="44"/>
        <end position="56"/>
    </location>
</feature>
<sequence length="259" mass="26826">MKTRATRLLPAAAAVLALGFASACGGSGPADGEGAREAEKGGTSSAPADRSAAPSPVRTEPAAPANLLSRAELEKAALKTADVSGYTVKTPSEEELSGAGQEKAERAECRPIASVIGGAPRPEPAEMIHRQFISTSDDEEDGGLILFEMLAAYEQEDANSLMEGLRKAVKACAGGFTTKTGDGTGKYSAVRELAAPTGADDALAYQVVGDMEGDEVPLLFKVVRSGSTVAFFYSMNLTDFAAPEIPQSVVAAQIEKLER</sequence>
<feature type="signal peptide" evidence="2">
    <location>
        <begin position="1"/>
        <end position="23"/>
    </location>
</feature>
<dbReference type="EMBL" id="BAAATJ010000007">
    <property type="protein sequence ID" value="GAA2395147.1"/>
    <property type="molecule type" value="Genomic_DNA"/>
</dbReference>
<name>A0ABP5V6M7_9ACTN</name>
<comment type="caution">
    <text evidence="3">The sequence shown here is derived from an EMBL/GenBank/DDBJ whole genome shotgun (WGS) entry which is preliminary data.</text>
</comment>
<keyword evidence="2" id="KW-0732">Signal</keyword>
<evidence type="ECO:0000313" key="3">
    <source>
        <dbReference type="EMBL" id="GAA2395147.1"/>
    </source>
</evidence>
<dbReference type="RefSeq" id="WP_344630624.1">
    <property type="nucleotide sequence ID" value="NZ_BAAATJ010000007.1"/>
</dbReference>
<accession>A0ABP5V6M7</accession>
<keyword evidence="3" id="KW-0449">Lipoprotein</keyword>
<feature type="chain" id="PRO_5045274023" evidence="2">
    <location>
        <begin position="24"/>
        <end position="259"/>
    </location>
</feature>
<reference evidence="4" key="1">
    <citation type="journal article" date="2019" name="Int. J. Syst. Evol. Microbiol.">
        <title>The Global Catalogue of Microorganisms (GCM) 10K type strain sequencing project: providing services to taxonomists for standard genome sequencing and annotation.</title>
        <authorList>
            <consortium name="The Broad Institute Genomics Platform"/>
            <consortium name="The Broad Institute Genome Sequencing Center for Infectious Disease"/>
            <person name="Wu L."/>
            <person name="Ma J."/>
        </authorList>
    </citation>
    <scope>NUCLEOTIDE SEQUENCE [LARGE SCALE GENOMIC DNA]</scope>
    <source>
        <strain evidence="4">JCM 6921</strain>
    </source>
</reference>
<evidence type="ECO:0000256" key="1">
    <source>
        <dbReference type="SAM" id="MobiDB-lite"/>
    </source>
</evidence>
<gene>
    <name evidence="3" type="ORF">GCM10010420_20720</name>
</gene>
<evidence type="ECO:0000313" key="4">
    <source>
        <dbReference type="Proteomes" id="UP001500058"/>
    </source>
</evidence>
<dbReference type="PROSITE" id="PS51257">
    <property type="entry name" value="PROKAR_LIPOPROTEIN"/>
    <property type="match status" value="1"/>
</dbReference>
<evidence type="ECO:0000256" key="2">
    <source>
        <dbReference type="SAM" id="SignalP"/>
    </source>
</evidence>
<organism evidence="3 4">
    <name type="scientific">Streptomyces glaucosporus</name>
    <dbReference type="NCBI Taxonomy" id="284044"/>
    <lineage>
        <taxon>Bacteria</taxon>
        <taxon>Bacillati</taxon>
        <taxon>Actinomycetota</taxon>
        <taxon>Actinomycetes</taxon>
        <taxon>Kitasatosporales</taxon>
        <taxon>Streptomycetaceae</taxon>
        <taxon>Streptomyces</taxon>
    </lineage>
</organism>
<keyword evidence="4" id="KW-1185">Reference proteome</keyword>
<feature type="region of interest" description="Disordered" evidence="1">
    <location>
        <begin position="25"/>
        <end position="66"/>
    </location>
</feature>
<protein>
    <submittedName>
        <fullName evidence="3">Lipoprotein</fullName>
    </submittedName>
</protein>
<dbReference type="Proteomes" id="UP001500058">
    <property type="component" value="Unassembled WGS sequence"/>
</dbReference>